<evidence type="ECO:0000313" key="2">
    <source>
        <dbReference type="EMBL" id="KAF2772115.1"/>
    </source>
</evidence>
<evidence type="ECO:0000256" key="1">
    <source>
        <dbReference type="SAM" id="Phobius"/>
    </source>
</evidence>
<gene>
    <name evidence="2" type="ORF">EJ03DRAFT_324958</name>
</gene>
<evidence type="ECO:0000313" key="3">
    <source>
        <dbReference type="Proteomes" id="UP000799436"/>
    </source>
</evidence>
<keyword evidence="1" id="KW-0812">Transmembrane</keyword>
<accession>A0A6G1LGW2</accession>
<keyword evidence="1" id="KW-1133">Transmembrane helix</keyword>
<dbReference type="AlphaFoldDB" id="A0A6G1LGW2"/>
<keyword evidence="1" id="KW-0472">Membrane</keyword>
<dbReference type="Proteomes" id="UP000799436">
    <property type="component" value="Unassembled WGS sequence"/>
</dbReference>
<dbReference type="EMBL" id="ML995816">
    <property type="protein sequence ID" value="KAF2772115.1"/>
    <property type="molecule type" value="Genomic_DNA"/>
</dbReference>
<feature type="transmembrane region" description="Helical" evidence="1">
    <location>
        <begin position="12"/>
        <end position="34"/>
    </location>
</feature>
<organism evidence="2 3">
    <name type="scientific">Teratosphaeria nubilosa</name>
    <dbReference type="NCBI Taxonomy" id="161662"/>
    <lineage>
        <taxon>Eukaryota</taxon>
        <taxon>Fungi</taxon>
        <taxon>Dikarya</taxon>
        <taxon>Ascomycota</taxon>
        <taxon>Pezizomycotina</taxon>
        <taxon>Dothideomycetes</taxon>
        <taxon>Dothideomycetidae</taxon>
        <taxon>Mycosphaerellales</taxon>
        <taxon>Teratosphaeriaceae</taxon>
        <taxon>Teratosphaeria</taxon>
    </lineage>
</organism>
<keyword evidence="3" id="KW-1185">Reference proteome</keyword>
<sequence>MLVAVGLGLPEALTHSAACFGLMSTVIFSLTLHVHNPLFYSSSLGIAAEMLTGACK</sequence>
<protein>
    <submittedName>
        <fullName evidence="2">Uncharacterized protein</fullName>
    </submittedName>
</protein>
<proteinExistence type="predicted"/>
<name>A0A6G1LGW2_9PEZI</name>
<reference evidence="2" key="1">
    <citation type="journal article" date="2020" name="Stud. Mycol.">
        <title>101 Dothideomycetes genomes: a test case for predicting lifestyles and emergence of pathogens.</title>
        <authorList>
            <person name="Haridas S."/>
            <person name="Albert R."/>
            <person name="Binder M."/>
            <person name="Bloem J."/>
            <person name="Labutti K."/>
            <person name="Salamov A."/>
            <person name="Andreopoulos B."/>
            <person name="Baker S."/>
            <person name="Barry K."/>
            <person name="Bills G."/>
            <person name="Bluhm B."/>
            <person name="Cannon C."/>
            <person name="Castanera R."/>
            <person name="Culley D."/>
            <person name="Daum C."/>
            <person name="Ezra D."/>
            <person name="Gonzalez J."/>
            <person name="Henrissat B."/>
            <person name="Kuo A."/>
            <person name="Liang C."/>
            <person name="Lipzen A."/>
            <person name="Lutzoni F."/>
            <person name="Magnuson J."/>
            <person name="Mondo S."/>
            <person name="Nolan M."/>
            <person name="Ohm R."/>
            <person name="Pangilinan J."/>
            <person name="Park H.-J."/>
            <person name="Ramirez L."/>
            <person name="Alfaro M."/>
            <person name="Sun H."/>
            <person name="Tritt A."/>
            <person name="Yoshinaga Y."/>
            <person name="Zwiers L.-H."/>
            <person name="Turgeon B."/>
            <person name="Goodwin S."/>
            <person name="Spatafora J."/>
            <person name="Crous P."/>
            <person name="Grigoriev I."/>
        </authorList>
    </citation>
    <scope>NUCLEOTIDE SEQUENCE</scope>
    <source>
        <strain evidence="2">CBS 116005</strain>
    </source>
</reference>